<dbReference type="Proteomes" id="UP000293172">
    <property type="component" value="Unassembled WGS sequence"/>
</dbReference>
<dbReference type="AlphaFoldDB" id="A0A4Q9QNW3"/>
<evidence type="ECO:0000256" key="3">
    <source>
        <dbReference type="ARBA" id="ARBA00022737"/>
    </source>
</evidence>
<keyword evidence="3" id="KW-0677">Repeat</keyword>
<keyword evidence="8" id="KW-1133">Transmembrane helix</keyword>
<dbReference type="GO" id="GO:0005576">
    <property type="term" value="C:extracellular region"/>
    <property type="evidence" value="ECO:0007669"/>
    <property type="project" value="InterPro"/>
</dbReference>
<dbReference type="GO" id="GO:0005509">
    <property type="term" value="F:calcium ion binding"/>
    <property type="evidence" value="ECO:0007669"/>
    <property type="project" value="InterPro"/>
</dbReference>
<comment type="subcellular location">
    <subcellularLocation>
        <location evidence="1">Membrane</location>
    </subcellularLocation>
</comment>
<organism evidence="9 10">
    <name type="scientific">Phytopseudomonas dryadis</name>
    <dbReference type="NCBI Taxonomy" id="2487520"/>
    <lineage>
        <taxon>Bacteria</taxon>
        <taxon>Pseudomonadati</taxon>
        <taxon>Pseudomonadota</taxon>
        <taxon>Gammaproteobacteria</taxon>
        <taxon>Pseudomonadales</taxon>
        <taxon>Pseudomonadaceae</taxon>
        <taxon>Phytopseudomonas</taxon>
    </lineage>
</organism>
<dbReference type="PANTHER" id="PTHR39431:SF1">
    <property type="entry name" value="FRPA_C-RELATED PROTEIN"/>
    <property type="match status" value="1"/>
</dbReference>
<dbReference type="InterPro" id="IPR011049">
    <property type="entry name" value="Serralysin-like_metalloprot_C"/>
</dbReference>
<evidence type="ECO:0000256" key="7">
    <source>
        <dbReference type="SAM" id="MobiDB-lite"/>
    </source>
</evidence>
<feature type="non-terminal residue" evidence="9">
    <location>
        <position position="847"/>
    </location>
</feature>
<dbReference type="Gene3D" id="2.150.10.10">
    <property type="entry name" value="Serralysin-like metalloprotease, C-terminal"/>
    <property type="match status" value="2"/>
</dbReference>
<evidence type="ECO:0000256" key="6">
    <source>
        <dbReference type="ARBA" id="ARBA00023136"/>
    </source>
</evidence>
<dbReference type="PANTHER" id="PTHR39431">
    <property type="entry name" value="FRPA/C-RELATED PROTEIN"/>
    <property type="match status" value="1"/>
</dbReference>
<evidence type="ECO:0000256" key="5">
    <source>
        <dbReference type="ARBA" id="ARBA00023026"/>
    </source>
</evidence>
<evidence type="ECO:0000313" key="10">
    <source>
        <dbReference type="Proteomes" id="UP000293172"/>
    </source>
</evidence>
<keyword evidence="4" id="KW-0106">Calcium</keyword>
<dbReference type="EMBL" id="QJUL01000084">
    <property type="protein sequence ID" value="TBU81893.1"/>
    <property type="molecule type" value="Genomic_DNA"/>
</dbReference>
<keyword evidence="5" id="KW-0843">Virulence</keyword>
<evidence type="ECO:0000256" key="8">
    <source>
        <dbReference type="SAM" id="Phobius"/>
    </source>
</evidence>
<keyword evidence="2" id="KW-0800">Toxin</keyword>
<dbReference type="SUPFAM" id="SSF51120">
    <property type="entry name" value="beta-Roll"/>
    <property type="match status" value="1"/>
</dbReference>
<dbReference type="InterPro" id="IPR003995">
    <property type="entry name" value="RTX_toxin_determinant-A"/>
</dbReference>
<dbReference type="PROSITE" id="PS00330">
    <property type="entry name" value="HEMOLYSIN_CALCIUM"/>
    <property type="match status" value="2"/>
</dbReference>
<dbReference type="Pfam" id="PF00353">
    <property type="entry name" value="HemolysinCabind"/>
    <property type="match status" value="1"/>
</dbReference>
<name>A0A4Q9QNW3_9GAMM</name>
<keyword evidence="6 8" id="KW-0472">Membrane</keyword>
<proteinExistence type="predicted"/>
<evidence type="ECO:0000256" key="1">
    <source>
        <dbReference type="ARBA" id="ARBA00004370"/>
    </source>
</evidence>
<dbReference type="PRINTS" id="PR00313">
    <property type="entry name" value="CABNDNGRPT"/>
</dbReference>
<sequence>MEGVTKMTESTEFDSLFKDYWSNVASALSNTLNEISSSYSRADFNNAVAQEQMVNRLADQYDYFSQRASDLAKSASQAGMEMKSSAQNALDSAAMAFKQQAENLRTQGMEAALNRDAHLLSSVNRDMLAKAASELGIAADVVNIGLKTADGDYYGAAAAFVGAVAAAALAAALIGTTGWIAIPLVAIFGFVTGESFESLFNYLDPLGINSDVNTNFDLALKTASPIVLDLDGDGIETFGANGQVLFDHDGDGHKDGSGWVKSDDGLLVLDRNGNGTIDSGLELFGENTLLADGSKAADGFAAMQAVDENADGRLDASDAVWADLRVWRDLNGDGISQGDELFTLEELGIKSIGTGSDGKRQNLGNNNHIDGFGTFEWDESRGGGTGVSGDVYFEDNPFYREFGDAIEIPAELADIANMQGSGAVRDLREAAATSDSLREALATYSQAGSRTEQQALLGGLIHAWAGSANFRMFDERVEDLGKGKAYDVEFAYSWDIKTRITDLVGGSSGSGSNGDTTTGIPMDSGTDSTPSATQLKNKELLEMVRVLEVFNNQNFFEFQSTTQNERTGIVLATYKAGAQSRSGGGGIILGGTVYLTEEDFSFGPQQEANIRKAYQVLLDSVYDGLLLQTRLKPYMDAVSISLGQTGVSLDFSAALDIFADVHASDPVKAIVDMSEFAASVAGSRGWATNEISVLGEWVRQLSTSQFEALQLQLGSDQKVIIDTAVDTTLQGGGRPDFLFGEAGNDRLYGNAGADFLDGGEGNDRLYGGDGNDILYGGAGNDTLNGEAGNDILDGGAGNDGLNGGLGSDTYRFSRGWGQDTINNYDTGTDKTDAIEFAADIAPDDIVI</sequence>
<feature type="transmembrane region" description="Helical" evidence="8">
    <location>
        <begin position="153"/>
        <end position="174"/>
    </location>
</feature>
<evidence type="ECO:0008006" key="11">
    <source>
        <dbReference type="Google" id="ProtNLM"/>
    </source>
</evidence>
<gene>
    <name evidence="9" type="ORF">DNK44_26080</name>
</gene>
<dbReference type="GO" id="GO:0090729">
    <property type="term" value="F:toxin activity"/>
    <property type="evidence" value="ECO:0007669"/>
    <property type="project" value="UniProtKB-KW"/>
</dbReference>
<dbReference type="InterPro" id="IPR018511">
    <property type="entry name" value="Hemolysin-typ_Ca-bd_CS"/>
</dbReference>
<accession>A0A4Q9QNW3</accession>
<evidence type="ECO:0000256" key="2">
    <source>
        <dbReference type="ARBA" id="ARBA00022656"/>
    </source>
</evidence>
<dbReference type="PRINTS" id="PR01488">
    <property type="entry name" value="RTXTOXINA"/>
</dbReference>
<dbReference type="OrthoDB" id="1676884at2"/>
<comment type="caution">
    <text evidence="9">The sequence shown here is derived from an EMBL/GenBank/DDBJ whole genome shotgun (WGS) entry which is preliminary data.</text>
</comment>
<feature type="region of interest" description="Disordered" evidence="7">
    <location>
        <begin position="505"/>
        <end position="532"/>
    </location>
</feature>
<dbReference type="InterPro" id="IPR001343">
    <property type="entry name" value="Hemolysn_Ca-bd"/>
</dbReference>
<evidence type="ECO:0000256" key="4">
    <source>
        <dbReference type="ARBA" id="ARBA00022837"/>
    </source>
</evidence>
<reference evidence="9 10" key="1">
    <citation type="submission" date="2018-06" db="EMBL/GenBank/DDBJ databases">
        <title>Three novel Pseudomonas species isolated from symptomatic oak.</title>
        <authorList>
            <person name="Bueno-Gonzalez V."/>
            <person name="Brady C."/>
        </authorList>
    </citation>
    <scope>NUCLEOTIDE SEQUENCE [LARGE SCALE GENOMIC DNA]</scope>
    <source>
        <strain evidence="9 10">P6B</strain>
    </source>
</reference>
<evidence type="ECO:0000313" key="9">
    <source>
        <dbReference type="EMBL" id="TBU81893.1"/>
    </source>
</evidence>
<dbReference type="GO" id="GO:0016020">
    <property type="term" value="C:membrane"/>
    <property type="evidence" value="ECO:0007669"/>
    <property type="project" value="UniProtKB-SubCell"/>
</dbReference>
<protein>
    <recommendedName>
        <fullName evidence="11">Haemolysin-type calcium binding-related domain-containing protein</fullName>
    </recommendedName>
</protein>
<keyword evidence="8" id="KW-0812">Transmembrane</keyword>